<dbReference type="EMBL" id="JASJQH010001562">
    <property type="protein sequence ID" value="KAK9761112.1"/>
    <property type="molecule type" value="Genomic_DNA"/>
</dbReference>
<organism evidence="2 3">
    <name type="scientific">Basidiobolus ranarum</name>
    <dbReference type="NCBI Taxonomy" id="34480"/>
    <lineage>
        <taxon>Eukaryota</taxon>
        <taxon>Fungi</taxon>
        <taxon>Fungi incertae sedis</taxon>
        <taxon>Zoopagomycota</taxon>
        <taxon>Entomophthoromycotina</taxon>
        <taxon>Basidiobolomycetes</taxon>
        <taxon>Basidiobolales</taxon>
        <taxon>Basidiobolaceae</taxon>
        <taxon>Basidiobolus</taxon>
    </lineage>
</organism>
<feature type="compositionally biased region" description="Basic and acidic residues" evidence="1">
    <location>
        <begin position="7"/>
        <end position="17"/>
    </location>
</feature>
<dbReference type="Proteomes" id="UP001479436">
    <property type="component" value="Unassembled WGS sequence"/>
</dbReference>
<sequence length="68" mass="7433">MGLGGIGKKEELMEEHPYQPSVPVSIRFDSAQQQSEQAAETFDQNSNLVGNAISSDFITFKESMLIGV</sequence>
<reference evidence="2 3" key="1">
    <citation type="submission" date="2023-04" db="EMBL/GenBank/DDBJ databases">
        <title>Genome of Basidiobolus ranarum AG-B5.</title>
        <authorList>
            <person name="Stajich J.E."/>
            <person name="Carter-House D."/>
            <person name="Gryganskyi A."/>
        </authorList>
    </citation>
    <scope>NUCLEOTIDE SEQUENCE [LARGE SCALE GENOMIC DNA]</scope>
    <source>
        <strain evidence="2 3">AG-B5</strain>
    </source>
</reference>
<proteinExistence type="predicted"/>
<evidence type="ECO:0000313" key="2">
    <source>
        <dbReference type="EMBL" id="KAK9761112.1"/>
    </source>
</evidence>
<protein>
    <submittedName>
        <fullName evidence="2">Uncharacterized protein</fullName>
    </submittedName>
</protein>
<evidence type="ECO:0000256" key="1">
    <source>
        <dbReference type="SAM" id="MobiDB-lite"/>
    </source>
</evidence>
<evidence type="ECO:0000313" key="3">
    <source>
        <dbReference type="Proteomes" id="UP001479436"/>
    </source>
</evidence>
<name>A0ABR2WHX8_9FUNG</name>
<feature type="region of interest" description="Disordered" evidence="1">
    <location>
        <begin position="1"/>
        <end position="20"/>
    </location>
</feature>
<gene>
    <name evidence="2" type="ORF">K7432_014222</name>
</gene>
<comment type="caution">
    <text evidence="2">The sequence shown here is derived from an EMBL/GenBank/DDBJ whole genome shotgun (WGS) entry which is preliminary data.</text>
</comment>
<accession>A0ABR2WHX8</accession>
<keyword evidence="3" id="KW-1185">Reference proteome</keyword>